<accession>A0A504YTA1</accession>
<dbReference type="OrthoDB" id="6247150at2759"/>
<keyword evidence="4" id="KW-1185">Reference proteome</keyword>
<keyword evidence="2" id="KW-1133">Transmembrane helix</keyword>
<dbReference type="EMBL" id="SUNJ01004366">
    <property type="protein sequence ID" value="TPP64493.1"/>
    <property type="molecule type" value="Genomic_DNA"/>
</dbReference>
<dbReference type="Proteomes" id="UP000316759">
    <property type="component" value="Unassembled WGS sequence"/>
</dbReference>
<comment type="caution">
    <text evidence="3">The sequence shown here is derived from an EMBL/GenBank/DDBJ whole genome shotgun (WGS) entry which is preliminary data.</text>
</comment>
<organism evidence="3 4">
    <name type="scientific">Fasciola gigantica</name>
    <name type="common">Giant liver fluke</name>
    <dbReference type="NCBI Taxonomy" id="46835"/>
    <lineage>
        <taxon>Eukaryota</taxon>
        <taxon>Metazoa</taxon>
        <taxon>Spiralia</taxon>
        <taxon>Lophotrochozoa</taxon>
        <taxon>Platyhelminthes</taxon>
        <taxon>Trematoda</taxon>
        <taxon>Digenea</taxon>
        <taxon>Plagiorchiida</taxon>
        <taxon>Echinostomata</taxon>
        <taxon>Echinostomatoidea</taxon>
        <taxon>Fasciolidae</taxon>
        <taxon>Fasciola</taxon>
    </lineage>
</organism>
<evidence type="ECO:0000256" key="2">
    <source>
        <dbReference type="SAM" id="Phobius"/>
    </source>
</evidence>
<evidence type="ECO:0000313" key="3">
    <source>
        <dbReference type="EMBL" id="TPP64493.1"/>
    </source>
</evidence>
<feature type="region of interest" description="Disordered" evidence="1">
    <location>
        <begin position="756"/>
        <end position="858"/>
    </location>
</feature>
<sequence>MLGLVATLDDSQPLASTYVDIGRRGQNESRGGTMTEDTISVAAIRAECVVLRPSSPLESGLNLGSYKRSDSFGMATKIHPNDSLSPFGGNTAFGELSKDRSAEPNPYATSGGRTSVGFGMHGEMVGDTLDTSDEIEGTSGRYSIWSSPVGQSDFKTMFVSAQNANKRHSLYDPTGGQDSRPSNFITHILIWVGAIAVLLFAVNCTVLLALKKRRRTRTSHEAQADANQHQYSGFQDGKTKRTDVGRVDLFNVEDNECTVKVNGSAELSNMTAGSPVITCSQFGYLPSYSDVHSSHRMMMMDSSSAQQVDTMTGGLSCSSMGSTHSGAVGSLKQSMVMDPVVNPYLMMSEGSSMGASQSNKNSHSVNTPSFHCVPFGPVGYRPGGISNSPSSWNSPASMTPAVYQKTLPNTSPMQTANATSPSPGHIWPASLSPTNSGPCNPGYTSGLGSVGTCEGCSDEGVASGFEMISLSQEVVNITGNNGLNAAYPQLTRGPSGVVGRVATGGTNSTTSGGSANGTRTGLAHRVQMSTFKRSPTSGLGAGSLSGGSSSADASEFRVHRTPESGGLNEVEIGSQLASRGSIPSDVMYLHHLPSNRFQASPKVPPPIRSNLMTESFSGDKSTTEFGMPTSYPEKNSPEFSDAILHESGVRHHPSLRKNHSTMTKENPSSHKAHILPSPPGSDIRRDLSSSEDLEDTPVPMPPALLLNSHSCFGALNNHNRPFVSTNRQVLRPSSPLESGLNLGSYKRSDSFGMATKIHPNDSLSPFGGNTAFGELSKDRSAEPNPYATSGGRTSVGFGMHGEMVGDTLDTSDEVSSGSKSSSARHGDNKYSKLSGQPRSNTKDPSEITYLHSIPPPEL</sequence>
<feature type="region of interest" description="Disordered" evidence="1">
    <location>
        <begin position="652"/>
        <end position="697"/>
    </location>
</feature>
<feature type="region of interest" description="Disordered" evidence="1">
    <location>
        <begin position="83"/>
        <end position="115"/>
    </location>
</feature>
<evidence type="ECO:0000256" key="1">
    <source>
        <dbReference type="SAM" id="MobiDB-lite"/>
    </source>
</evidence>
<dbReference type="AlphaFoldDB" id="A0A504YTA1"/>
<proteinExistence type="predicted"/>
<protein>
    <submittedName>
        <fullName evidence="3">Uncharacterized protein</fullName>
    </submittedName>
</protein>
<feature type="region of interest" description="Disordered" evidence="1">
    <location>
        <begin position="408"/>
        <end position="429"/>
    </location>
</feature>
<gene>
    <name evidence="3" type="ORF">FGIG_00615</name>
</gene>
<feature type="compositionally biased region" description="Polar residues" evidence="1">
    <location>
        <begin position="408"/>
        <end position="422"/>
    </location>
</feature>
<keyword evidence="2" id="KW-0472">Membrane</keyword>
<keyword evidence="2" id="KW-0812">Transmembrane</keyword>
<name>A0A504YTA1_FASGI</name>
<feature type="transmembrane region" description="Helical" evidence="2">
    <location>
        <begin position="188"/>
        <end position="210"/>
    </location>
</feature>
<reference evidence="3 4" key="1">
    <citation type="submission" date="2019-04" db="EMBL/GenBank/DDBJ databases">
        <title>Annotation for the trematode Fasciola gigantica.</title>
        <authorList>
            <person name="Choi Y.-J."/>
        </authorList>
    </citation>
    <scope>NUCLEOTIDE SEQUENCE [LARGE SCALE GENOMIC DNA]</scope>
    <source>
        <strain evidence="3">Uganda_cow_1</strain>
    </source>
</reference>
<evidence type="ECO:0000313" key="4">
    <source>
        <dbReference type="Proteomes" id="UP000316759"/>
    </source>
</evidence>
<feature type="region of interest" description="Disordered" evidence="1">
    <location>
        <begin position="532"/>
        <end position="566"/>
    </location>
</feature>